<evidence type="ECO:0000313" key="1">
    <source>
        <dbReference type="EMBL" id="KHG02462.1"/>
    </source>
</evidence>
<reference evidence="2" key="1">
    <citation type="submission" date="2014-09" db="EMBL/GenBank/DDBJ databases">
        <authorList>
            <person name="Mudge J."/>
            <person name="Ramaraj T."/>
            <person name="Lindquist I.E."/>
            <person name="Bharti A.K."/>
            <person name="Sundararajan A."/>
            <person name="Cameron C.T."/>
            <person name="Woodward J.E."/>
            <person name="May G.D."/>
            <person name="Brubaker C."/>
            <person name="Broadhvest J."/>
            <person name="Wilkins T.A."/>
        </authorList>
    </citation>
    <scope>NUCLEOTIDE SEQUENCE</scope>
    <source>
        <strain evidence="2">cv. AKA8401</strain>
    </source>
</reference>
<dbReference type="Proteomes" id="UP000032142">
    <property type="component" value="Unassembled WGS sequence"/>
</dbReference>
<dbReference type="EMBL" id="JRRC01268030">
    <property type="protein sequence ID" value="KHG02462.1"/>
    <property type="molecule type" value="Genomic_DNA"/>
</dbReference>
<name>A0A0B0MQ18_GOSAR</name>
<proteinExistence type="predicted"/>
<protein>
    <submittedName>
        <fullName evidence="1">Uncharacterized protein</fullName>
    </submittedName>
</protein>
<accession>A0A0B0MQ18</accession>
<keyword evidence="2" id="KW-1185">Reference proteome</keyword>
<evidence type="ECO:0000313" key="2">
    <source>
        <dbReference type="Proteomes" id="UP000032142"/>
    </source>
</evidence>
<sequence>MPSVNQAQAEV</sequence>
<gene>
    <name evidence="1" type="ORF">F383_25183</name>
</gene>
<comment type="caution">
    <text evidence="1">The sequence shown here is derived from an EMBL/GenBank/DDBJ whole genome shotgun (WGS) entry which is preliminary data.</text>
</comment>
<organism evidence="1 2">
    <name type="scientific">Gossypium arboreum</name>
    <name type="common">Tree cotton</name>
    <name type="synonym">Gossypium nanking</name>
    <dbReference type="NCBI Taxonomy" id="29729"/>
    <lineage>
        <taxon>Eukaryota</taxon>
        <taxon>Viridiplantae</taxon>
        <taxon>Streptophyta</taxon>
        <taxon>Embryophyta</taxon>
        <taxon>Tracheophyta</taxon>
        <taxon>Spermatophyta</taxon>
        <taxon>Magnoliopsida</taxon>
        <taxon>eudicotyledons</taxon>
        <taxon>Gunneridae</taxon>
        <taxon>Pentapetalae</taxon>
        <taxon>rosids</taxon>
        <taxon>malvids</taxon>
        <taxon>Malvales</taxon>
        <taxon>Malvaceae</taxon>
        <taxon>Malvoideae</taxon>
        <taxon>Gossypium</taxon>
    </lineage>
</organism>